<accession>A0A3B7MUE5</accession>
<feature type="coiled-coil region" evidence="1">
    <location>
        <begin position="59"/>
        <end position="86"/>
    </location>
</feature>
<keyword evidence="2" id="KW-0732">Signal</keyword>
<evidence type="ECO:0000313" key="3">
    <source>
        <dbReference type="EMBL" id="AXY76626.1"/>
    </source>
</evidence>
<evidence type="ECO:0000256" key="2">
    <source>
        <dbReference type="SAM" id="SignalP"/>
    </source>
</evidence>
<evidence type="ECO:0000313" key="4">
    <source>
        <dbReference type="Proteomes" id="UP000263900"/>
    </source>
</evidence>
<evidence type="ECO:0000256" key="1">
    <source>
        <dbReference type="SAM" id="Coils"/>
    </source>
</evidence>
<keyword evidence="4" id="KW-1185">Reference proteome</keyword>
<gene>
    <name evidence="3" type="ORF">D3H65_22655</name>
</gene>
<protein>
    <submittedName>
        <fullName evidence="3">Uncharacterized protein</fullName>
    </submittedName>
</protein>
<feature type="chain" id="PRO_5017624599" evidence="2">
    <location>
        <begin position="18"/>
        <end position="133"/>
    </location>
</feature>
<dbReference type="KEGG" id="pseg:D3H65_22655"/>
<name>A0A3B7MUE5_9BACT</name>
<feature type="signal peptide" evidence="2">
    <location>
        <begin position="1"/>
        <end position="17"/>
    </location>
</feature>
<keyword evidence="1" id="KW-0175">Coiled coil</keyword>
<dbReference type="EMBL" id="CP032157">
    <property type="protein sequence ID" value="AXY76626.1"/>
    <property type="molecule type" value="Genomic_DNA"/>
</dbReference>
<dbReference type="Proteomes" id="UP000263900">
    <property type="component" value="Chromosome"/>
</dbReference>
<dbReference type="RefSeq" id="WP_119052503.1">
    <property type="nucleotide sequence ID" value="NZ_CP032157.1"/>
</dbReference>
<dbReference type="AlphaFoldDB" id="A0A3B7MUE5"/>
<proteinExistence type="predicted"/>
<organism evidence="3 4">
    <name type="scientific">Paraflavitalea soli</name>
    <dbReference type="NCBI Taxonomy" id="2315862"/>
    <lineage>
        <taxon>Bacteria</taxon>
        <taxon>Pseudomonadati</taxon>
        <taxon>Bacteroidota</taxon>
        <taxon>Chitinophagia</taxon>
        <taxon>Chitinophagales</taxon>
        <taxon>Chitinophagaceae</taxon>
        <taxon>Paraflavitalea</taxon>
    </lineage>
</organism>
<reference evidence="3 4" key="1">
    <citation type="submission" date="2018-09" db="EMBL/GenBank/DDBJ databases">
        <title>Genome sequencing of strain 6GH32-13.</title>
        <authorList>
            <person name="Weon H.-Y."/>
            <person name="Heo J."/>
            <person name="Kwon S.-W."/>
        </authorList>
    </citation>
    <scope>NUCLEOTIDE SEQUENCE [LARGE SCALE GENOMIC DNA]</scope>
    <source>
        <strain evidence="3 4">5GH32-13</strain>
    </source>
</reference>
<sequence>MKSILLTAFLIVTTVLAGTAQNLAPDQNPSFMVSQARYMQMADSINSWHGTTVQNTYKAIDYLEDKRELRANRKAWRRELRMERARNSGWYNGYYNDYYYPYNSYNRWGNGTGWGNYLWSTLPLAASIAFWCR</sequence>
<dbReference type="OrthoDB" id="678278at2"/>